<accession>A0A4Y3KA31</accession>
<evidence type="ECO:0000313" key="1">
    <source>
        <dbReference type="EMBL" id="GEA81339.1"/>
    </source>
</evidence>
<comment type="caution">
    <text evidence="1">The sequence shown here is derived from an EMBL/GenBank/DDBJ whole genome shotgun (WGS) entry which is preliminary data.</text>
</comment>
<proteinExistence type="predicted"/>
<evidence type="ECO:0000313" key="2">
    <source>
        <dbReference type="Proteomes" id="UP000315842"/>
    </source>
</evidence>
<gene>
    <name evidence="1" type="ORF">CUD01_17830</name>
</gene>
<reference evidence="1 2" key="1">
    <citation type="submission" date="2019-06" db="EMBL/GenBank/DDBJ databases">
        <title>Whole genome shotgun sequence of Cellulomonas uda NBRC 3747.</title>
        <authorList>
            <person name="Hosoyama A."/>
            <person name="Uohara A."/>
            <person name="Ohji S."/>
            <person name="Ichikawa N."/>
        </authorList>
    </citation>
    <scope>NUCLEOTIDE SEQUENCE [LARGE SCALE GENOMIC DNA]</scope>
    <source>
        <strain evidence="1 2">NBRC 3747</strain>
    </source>
</reference>
<dbReference type="InterPro" id="IPR021284">
    <property type="entry name" value="DUF2750"/>
</dbReference>
<dbReference type="AlphaFoldDB" id="A0A4Y3KA31"/>
<keyword evidence="2" id="KW-1185">Reference proteome</keyword>
<sequence length="122" mass="13351">MSTSAAQAAAFYDEALREGSVWTIRDGAGYPAPQNPEGERAQPFWSLRSRAERVVAEVPAYAGFVVEELPLARFRERWLAGLERDGIRVGLNWSGTRATGYDVPAADVERNLAAASNRRAPS</sequence>
<dbReference type="Proteomes" id="UP000315842">
    <property type="component" value="Unassembled WGS sequence"/>
</dbReference>
<dbReference type="EMBL" id="BJLP01000027">
    <property type="protein sequence ID" value="GEA81339.1"/>
    <property type="molecule type" value="Genomic_DNA"/>
</dbReference>
<dbReference type="RefSeq" id="WP_141320451.1">
    <property type="nucleotide sequence ID" value="NZ_BJLP01000027.1"/>
</dbReference>
<name>A0A4Y3KA31_CELUD</name>
<dbReference type="Pfam" id="PF11042">
    <property type="entry name" value="DUF2750"/>
    <property type="match status" value="1"/>
</dbReference>
<organism evidence="1 2">
    <name type="scientific">Cellulomonas uda</name>
    <dbReference type="NCBI Taxonomy" id="1714"/>
    <lineage>
        <taxon>Bacteria</taxon>
        <taxon>Bacillati</taxon>
        <taxon>Actinomycetota</taxon>
        <taxon>Actinomycetes</taxon>
        <taxon>Micrococcales</taxon>
        <taxon>Cellulomonadaceae</taxon>
        <taxon>Cellulomonas</taxon>
    </lineage>
</organism>
<protein>
    <recommendedName>
        <fullName evidence="3">DUF2750 domain-containing protein</fullName>
    </recommendedName>
</protein>
<evidence type="ECO:0008006" key="3">
    <source>
        <dbReference type="Google" id="ProtNLM"/>
    </source>
</evidence>